<dbReference type="GO" id="GO:0006417">
    <property type="term" value="P:regulation of translation"/>
    <property type="evidence" value="ECO:0007669"/>
    <property type="project" value="UniProtKB-UniRule"/>
</dbReference>
<keyword evidence="5" id="KW-0862">Zinc</keyword>
<proteinExistence type="inferred from homology"/>
<comment type="caution">
    <text evidence="10">The sequence shown here is derived from an EMBL/GenBank/DDBJ whole genome shotgun (WGS) entry which is preliminary data.</text>
</comment>
<evidence type="ECO:0000259" key="9">
    <source>
        <dbReference type="PROSITE" id="PS51522"/>
    </source>
</evidence>
<dbReference type="InterPro" id="IPR008705">
    <property type="entry name" value="Nanos/Xcar2"/>
</dbReference>
<evidence type="ECO:0000256" key="8">
    <source>
        <dbReference type="PROSITE-ProRule" id="PRU00855"/>
    </source>
</evidence>
<dbReference type="GO" id="GO:0005737">
    <property type="term" value="C:cytoplasm"/>
    <property type="evidence" value="ECO:0007669"/>
    <property type="project" value="UniProtKB-SubCell"/>
</dbReference>
<accession>A0A9Q0M5X6</accession>
<sequence>MSRLSTYATEFVPNNMRVLDFIKSTLRESCRNQFLPGSKDDTQWLYNGKIDTTNIVLNNNITSDFDNNLLLKNQPLNESTNFGGKLSTYYNSCRSLENVANVQRSFESDLPNYSLFNPVDNVSMPFAQISSQSNSIFSNVEPDNLDSNLRAIWSVDNFEQPLPQYGNLSFSSKSSSTNEDNTLKSSTTQANFIRAVMGRGPTYYQRYGTDCIAIPANSSNEFPFNWQIEATKPHERPSFGRKQAKNNKMECAFCKNIRSSDKSSENYKTHWLKNNQNVVTCPVLRNYQCPLCHNTNGDFAHTVRYCPMKRLKYAEDFKRKKNDRNVVSNDQAFSRNNGEWFYLNNVASSNSNGGHFQQVSTLSQFVNNYGTYGKQI</sequence>
<keyword evidence="7 8" id="KW-0694">RNA-binding</keyword>
<name>A0A9Q0M5X6_BLOTA</name>
<evidence type="ECO:0000256" key="5">
    <source>
        <dbReference type="ARBA" id="ARBA00022833"/>
    </source>
</evidence>
<reference evidence="10" key="1">
    <citation type="submission" date="2022-12" db="EMBL/GenBank/DDBJ databases">
        <title>Genome assemblies of Blomia tropicalis.</title>
        <authorList>
            <person name="Cui Y."/>
        </authorList>
    </citation>
    <scope>NUCLEOTIDE SEQUENCE</scope>
    <source>
        <tissue evidence="10">Adult mites</tissue>
    </source>
</reference>
<feature type="domain" description="Nanos-type" evidence="9">
    <location>
        <begin position="253"/>
        <end position="308"/>
    </location>
</feature>
<evidence type="ECO:0000256" key="7">
    <source>
        <dbReference type="ARBA" id="ARBA00022884"/>
    </source>
</evidence>
<dbReference type="EMBL" id="JAPWDV010000002">
    <property type="protein sequence ID" value="KAJ6219517.1"/>
    <property type="molecule type" value="Genomic_DNA"/>
</dbReference>
<evidence type="ECO:0000256" key="4">
    <source>
        <dbReference type="ARBA" id="ARBA00022771"/>
    </source>
</evidence>
<comment type="similarity">
    <text evidence="8">Belongs to the nanos family.</text>
</comment>
<dbReference type="GO" id="GO:0008270">
    <property type="term" value="F:zinc ion binding"/>
    <property type="evidence" value="ECO:0007669"/>
    <property type="project" value="UniProtKB-KW"/>
</dbReference>
<protein>
    <recommendedName>
        <fullName evidence="9">Nanos-type domain-containing protein</fullName>
    </recommendedName>
</protein>
<dbReference type="GO" id="GO:0003723">
    <property type="term" value="F:RNA binding"/>
    <property type="evidence" value="ECO:0007669"/>
    <property type="project" value="UniProtKB-UniRule"/>
</dbReference>
<dbReference type="AlphaFoldDB" id="A0A9Q0M5X6"/>
<evidence type="ECO:0000313" key="10">
    <source>
        <dbReference type="EMBL" id="KAJ6219517.1"/>
    </source>
</evidence>
<evidence type="ECO:0000256" key="3">
    <source>
        <dbReference type="ARBA" id="ARBA00022723"/>
    </source>
</evidence>
<gene>
    <name evidence="10" type="ORF">RDWZM_005329</name>
</gene>
<keyword evidence="3" id="KW-0479">Metal-binding</keyword>
<keyword evidence="4 8" id="KW-0863">Zinc-finger</keyword>
<evidence type="ECO:0000256" key="6">
    <source>
        <dbReference type="ARBA" id="ARBA00022845"/>
    </source>
</evidence>
<dbReference type="PROSITE" id="PS51522">
    <property type="entry name" value="ZF_NANOS"/>
    <property type="match status" value="1"/>
</dbReference>
<dbReference type="Pfam" id="PF05741">
    <property type="entry name" value="zf-nanos"/>
    <property type="match status" value="1"/>
</dbReference>
<dbReference type="InterPro" id="IPR024161">
    <property type="entry name" value="Znf_nanos-typ"/>
</dbReference>
<dbReference type="PANTHER" id="PTHR12887">
    <property type="entry name" value="NANOS PROTEIN"/>
    <property type="match status" value="1"/>
</dbReference>
<keyword evidence="6 8" id="KW-0810">Translation regulation</keyword>
<evidence type="ECO:0000256" key="2">
    <source>
        <dbReference type="ARBA" id="ARBA00022490"/>
    </source>
</evidence>
<keyword evidence="11" id="KW-1185">Reference proteome</keyword>
<evidence type="ECO:0000256" key="1">
    <source>
        <dbReference type="ARBA" id="ARBA00004496"/>
    </source>
</evidence>
<organism evidence="10 11">
    <name type="scientific">Blomia tropicalis</name>
    <name type="common">Mite</name>
    <dbReference type="NCBI Taxonomy" id="40697"/>
    <lineage>
        <taxon>Eukaryota</taxon>
        <taxon>Metazoa</taxon>
        <taxon>Ecdysozoa</taxon>
        <taxon>Arthropoda</taxon>
        <taxon>Chelicerata</taxon>
        <taxon>Arachnida</taxon>
        <taxon>Acari</taxon>
        <taxon>Acariformes</taxon>
        <taxon>Sarcoptiformes</taxon>
        <taxon>Astigmata</taxon>
        <taxon>Glycyphagoidea</taxon>
        <taxon>Echimyopodidae</taxon>
        <taxon>Blomia</taxon>
    </lineage>
</organism>
<dbReference type="InterPro" id="IPR038129">
    <property type="entry name" value="Nanos_sf"/>
</dbReference>
<dbReference type="Proteomes" id="UP001142055">
    <property type="component" value="Chromosome 2"/>
</dbReference>
<keyword evidence="2" id="KW-0963">Cytoplasm</keyword>
<comment type="subcellular location">
    <subcellularLocation>
        <location evidence="1">Cytoplasm</location>
    </subcellularLocation>
</comment>
<dbReference type="Gene3D" id="4.10.60.30">
    <property type="entry name" value="Nanos, RNA-binding domain"/>
    <property type="match status" value="1"/>
</dbReference>
<evidence type="ECO:0000313" key="11">
    <source>
        <dbReference type="Proteomes" id="UP001142055"/>
    </source>
</evidence>